<gene>
    <name evidence="1" type="ORF">GSI_06426</name>
</gene>
<dbReference type="AlphaFoldDB" id="A0A2G8SD91"/>
<proteinExistence type="predicted"/>
<accession>A0A2G8SD91</accession>
<reference evidence="1 2" key="1">
    <citation type="journal article" date="2015" name="Sci. Rep.">
        <title>Chromosome-level genome map provides insights into diverse defense mechanisms in the medicinal fungus Ganoderma sinense.</title>
        <authorList>
            <person name="Zhu Y."/>
            <person name="Xu J."/>
            <person name="Sun C."/>
            <person name="Zhou S."/>
            <person name="Xu H."/>
            <person name="Nelson D.R."/>
            <person name="Qian J."/>
            <person name="Song J."/>
            <person name="Luo H."/>
            <person name="Xiang L."/>
            <person name="Li Y."/>
            <person name="Xu Z."/>
            <person name="Ji A."/>
            <person name="Wang L."/>
            <person name="Lu S."/>
            <person name="Hayward A."/>
            <person name="Sun W."/>
            <person name="Li X."/>
            <person name="Schwartz D.C."/>
            <person name="Wang Y."/>
            <person name="Chen S."/>
        </authorList>
    </citation>
    <scope>NUCLEOTIDE SEQUENCE [LARGE SCALE GENOMIC DNA]</scope>
    <source>
        <strain evidence="1 2">ZZ0214-1</strain>
    </source>
</reference>
<protein>
    <submittedName>
        <fullName evidence="1">Uncharacterized protein</fullName>
    </submittedName>
</protein>
<comment type="caution">
    <text evidence="1">The sequence shown here is derived from an EMBL/GenBank/DDBJ whole genome shotgun (WGS) entry which is preliminary data.</text>
</comment>
<dbReference type="Proteomes" id="UP000230002">
    <property type="component" value="Unassembled WGS sequence"/>
</dbReference>
<keyword evidence="2" id="KW-1185">Reference proteome</keyword>
<name>A0A2G8SD91_9APHY</name>
<dbReference type="EMBL" id="AYKW01000012">
    <property type="protein sequence ID" value="PIL31722.1"/>
    <property type="molecule type" value="Genomic_DNA"/>
</dbReference>
<sequence>MFYDLKASWGLGALSCLLRLGAIVSSATVALVAQHAALRFYPQCLGRTVPTDKRGSWRRRGTRGRCLSVHFAARLQHFGACVAKLDSDYSCVVVLQPPIFLFCVALRGLISSVCGWTSHPANVVLCYLIGGFLRRCHPCIIVLVDLE</sequence>
<evidence type="ECO:0000313" key="1">
    <source>
        <dbReference type="EMBL" id="PIL31722.1"/>
    </source>
</evidence>
<organism evidence="1 2">
    <name type="scientific">Ganoderma sinense ZZ0214-1</name>
    <dbReference type="NCBI Taxonomy" id="1077348"/>
    <lineage>
        <taxon>Eukaryota</taxon>
        <taxon>Fungi</taxon>
        <taxon>Dikarya</taxon>
        <taxon>Basidiomycota</taxon>
        <taxon>Agaricomycotina</taxon>
        <taxon>Agaricomycetes</taxon>
        <taxon>Polyporales</taxon>
        <taxon>Polyporaceae</taxon>
        <taxon>Ganoderma</taxon>
    </lineage>
</organism>
<evidence type="ECO:0000313" key="2">
    <source>
        <dbReference type="Proteomes" id="UP000230002"/>
    </source>
</evidence>